<dbReference type="EMBL" id="ML975150">
    <property type="protein sequence ID" value="KAF1816360.1"/>
    <property type="molecule type" value="Genomic_DNA"/>
</dbReference>
<keyword evidence="2" id="KW-0732">Signal</keyword>
<proteinExistence type="predicted"/>
<name>A0A6G1GER2_9PEZI</name>
<dbReference type="GeneID" id="54422753"/>
<evidence type="ECO:0000313" key="3">
    <source>
        <dbReference type="EMBL" id="KAF1816360.1"/>
    </source>
</evidence>
<feature type="region of interest" description="Disordered" evidence="1">
    <location>
        <begin position="140"/>
        <end position="174"/>
    </location>
</feature>
<reference evidence="5" key="2">
    <citation type="submission" date="2020-04" db="EMBL/GenBank/DDBJ databases">
        <authorList>
            <consortium name="NCBI Genome Project"/>
        </authorList>
    </citation>
    <scope>NUCLEOTIDE SEQUENCE</scope>
    <source>
        <strain evidence="5">CBS 781.70</strain>
    </source>
</reference>
<feature type="signal peptide" evidence="2">
    <location>
        <begin position="1"/>
        <end position="20"/>
    </location>
</feature>
<organism evidence="3">
    <name type="scientific">Eremomyces bilateralis CBS 781.70</name>
    <dbReference type="NCBI Taxonomy" id="1392243"/>
    <lineage>
        <taxon>Eukaryota</taxon>
        <taxon>Fungi</taxon>
        <taxon>Dikarya</taxon>
        <taxon>Ascomycota</taxon>
        <taxon>Pezizomycotina</taxon>
        <taxon>Dothideomycetes</taxon>
        <taxon>Dothideomycetes incertae sedis</taxon>
        <taxon>Eremomycetales</taxon>
        <taxon>Eremomycetaceae</taxon>
        <taxon>Eremomyces</taxon>
    </lineage>
</organism>
<dbReference type="OrthoDB" id="3793330at2759"/>
<feature type="compositionally biased region" description="Polar residues" evidence="1">
    <location>
        <begin position="140"/>
        <end position="154"/>
    </location>
</feature>
<keyword evidence="4" id="KW-1185">Reference proteome</keyword>
<dbReference type="PROSITE" id="PS51257">
    <property type="entry name" value="PROKAR_LIPOPROTEIN"/>
    <property type="match status" value="1"/>
</dbReference>
<dbReference type="RefSeq" id="XP_033537991.1">
    <property type="nucleotide sequence ID" value="XM_033682183.1"/>
</dbReference>
<dbReference type="Proteomes" id="UP000504638">
    <property type="component" value="Unplaced"/>
</dbReference>
<evidence type="ECO:0000256" key="1">
    <source>
        <dbReference type="SAM" id="MobiDB-lite"/>
    </source>
</evidence>
<dbReference type="AlphaFoldDB" id="A0A6G1GER2"/>
<sequence length="174" mass="19829">MRSLLFSIASLILFTSSCCAQEQVPYILHTTPYDNINGSFVYPRDWPSNFSIGSQINITWTTQFPSVHLYYYQNRKIAEIVNIGKALVQPWCLWEVQTTVKNLTDPWVFRIVNAKGTLYDRTNLGFTSAGFYIDRDTNPAPSSSFTQSETTAPTRLNRPSYLPSRTPCPRSRAT</sequence>
<evidence type="ECO:0000313" key="5">
    <source>
        <dbReference type="RefSeq" id="XP_033537991.1"/>
    </source>
</evidence>
<feature type="chain" id="PRO_5044632054" evidence="2">
    <location>
        <begin position="21"/>
        <end position="174"/>
    </location>
</feature>
<evidence type="ECO:0000313" key="4">
    <source>
        <dbReference type="Proteomes" id="UP000504638"/>
    </source>
</evidence>
<accession>A0A6G1GER2</accession>
<protein>
    <submittedName>
        <fullName evidence="3 5">Uncharacterized protein</fullName>
    </submittedName>
</protein>
<reference evidence="5" key="3">
    <citation type="submission" date="2025-04" db="UniProtKB">
        <authorList>
            <consortium name="RefSeq"/>
        </authorList>
    </citation>
    <scope>IDENTIFICATION</scope>
    <source>
        <strain evidence="5">CBS 781.70</strain>
    </source>
</reference>
<evidence type="ECO:0000256" key="2">
    <source>
        <dbReference type="SAM" id="SignalP"/>
    </source>
</evidence>
<reference evidence="3 5" key="1">
    <citation type="submission" date="2020-01" db="EMBL/GenBank/DDBJ databases">
        <authorList>
            <consortium name="DOE Joint Genome Institute"/>
            <person name="Haridas S."/>
            <person name="Albert R."/>
            <person name="Binder M."/>
            <person name="Bloem J."/>
            <person name="Labutti K."/>
            <person name="Salamov A."/>
            <person name="Andreopoulos B."/>
            <person name="Baker S.E."/>
            <person name="Barry K."/>
            <person name="Bills G."/>
            <person name="Bluhm B.H."/>
            <person name="Cannon C."/>
            <person name="Castanera R."/>
            <person name="Culley D.E."/>
            <person name="Daum C."/>
            <person name="Ezra D."/>
            <person name="Gonzalez J.B."/>
            <person name="Henrissat B."/>
            <person name="Kuo A."/>
            <person name="Liang C."/>
            <person name="Lipzen A."/>
            <person name="Lutzoni F."/>
            <person name="Magnuson J."/>
            <person name="Mondo S."/>
            <person name="Nolan M."/>
            <person name="Ohm R."/>
            <person name="Pangilinan J."/>
            <person name="Park H.-J."/>
            <person name="Ramirez L."/>
            <person name="Alfaro M."/>
            <person name="Sun H."/>
            <person name="Tritt A."/>
            <person name="Yoshinaga Y."/>
            <person name="Zwiers L.-H."/>
            <person name="Turgeon B.G."/>
            <person name="Goodwin S.B."/>
            <person name="Spatafora J.W."/>
            <person name="Crous P.W."/>
            <person name="Grigoriev I.V."/>
        </authorList>
    </citation>
    <scope>NUCLEOTIDE SEQUENCE</scope>
    <source>
        <strain evidence="3 5">CBS 781.70</strain>
    </source>
</reference>
<gene>
    <name evidence="3 5" type="ORF">P152DRAFT_492492</name>
</gene>